<dbReference type="GO" id="GO:0046872">
    <property type="term" value="F:metal ion binding"/>
    <property type="evidence" value="ECO:0007669"/>
    <property type="project" value="InterPro"/>
</dbReference>
<dbReference type="PROSITE" id="PS50846">
    <property type="entry name" value="HMA_2"/>
    <property type="match status" value="1"/>
</dbReference>
<dbReference type="InterPro" id="IPR006121">
    <property type="entry name" value="HMA_dom"/>
</dbReference>
<proteinExistence type="predicted"/>
<sequence length="497" mass="54656">MVRLTHNDNESRLYGMAKRQVTFRAEGMHCTSCEKVIELALSKLPGVDKVRSNYASQVVQVVFDPRKISLAQIFDVVEGKGYHCRLIDRATQRKELFNRLLGIVLGVGGILLILYGGSRFIDRFQLPDLDVQLSYWAVLVIGLLTGFHCVGMCGGFVLSYTARGAQEGVRTYWLHLQYAAGKLISYTVLGAAFGLLGAVVSFTPTIRGIAAILAGIFLILYGFNMLHVFSAVRIGFAMPRFLARFVREETHKTHQPFLIGLLNGLMIACGPLQAMYVMAAGSGDALEGAKLLFIFGLGTLPLMFGFGFLASLVSHRMTHKILNASGVLVITLGLVMLNRGLAMTGSGYDFHTLIQRHRPTATETIAASQAREEEQIIRMAVEAGGYRPNRFVLKRGVPVKWIIEGRELTGCNRVILVPQLGLEVELKPGTQVVEFTPDKAGTIPWSCWMGMLHGEFIVVDGDGGQVAQTVRRPWIRRGRVRSSAASLRRCATCLTPP</sequence>
<name>A0AAU9CIH5_9GAMM</name>
<dbReference type="InterPro" id="IPR036163">
    <property type="entry name" value="HMA_dom_sf"/>
</dbReference>
<dbReference type="Pfam" id="PF00403">
    <property type="entry name" value="HMA"/>
    <property type="match status" value="1"/>
</dbReference>
<dbReference type="SUPFAM" id="SSF49503">
    <property type="entry name" value="Cupredoxins"/>
    <property type="match status" value="1"/>
</dbReference>
<feature type="transmembrane region" description="Helical" evidence="1">
    <location>
        <begin position="135"/>
        <end position="162"/>
    </location>
</feature>
<feature type="transmembrane region" description="Helical" evidence="1">
    <location>
        <begin position="209"/>
        <end position="236"/>
    </location>
</feature>
<dbReference type="KEGG" id="meiy:MIN45_P1521"/>
<organism evidence="3 4">
    <name type="scientific">Methylomarinovum tepidoasis</name>
    <dbReference type="NCBI Taxonomy" id="2840183"/>
    <lineage>
        <taxon>Bacteria</taxon>
        <taxon>Pseudomonadati</taxon>
        <taxon>Pseudomonadota</taxon>
        <taxon>Gammaproteobacteria</taxon>
        <taxon>Methylococcales</taxon>
        <taxon>Methylothermaceae</taxon>
        <taxon>Methylomarinovum</taxon>
    </lineage>
</organism>
<evidence type="ECO:0000313" key="4">
    <source>
        <dbReference type="Proteomes" id="UP001321450"/>
    </source>
</evidence>
<keyword evidence="4" id="KW-1185">Reference proteome</keyword>
<reference evidence="4" key="1">
    <citation type="journal article" date="2024" name="Int. J. Syst. Evol. Microbiol.">
        <title>Methylomarinovum tepidoasis sp. nov., a moderately thermophilic methanotroph of the family Methylothermaceae isolated from a deep-sea hydrothermal field.</title>
        <authorList>
            <person name="Hirayama H."/>
            <person name="Takaki Y."/>
            <person name="Abe M."/>
            <person name="Miyazaki M."/>
            <person name="Uematsu K."/>
            <person name="Matsui Y."/>
            <person name="Takai K."/>
        </authorList>
    </citation>
    <scope>NUCLEOTIDE SEQUENCE [LARGE SCALE GENOMIC DNA]</scope>
    <source>
        <strain evidence="4">IN45</strain>
    </source>
</reference>
<protein>
    <recommendedName>
        <fullName evidence="2">HMA domain-containing protein</fullName>
    </recommendedName>
</protein>
<dbReference type="PANTHER" id="PTHR42208:SF1">
    <property type="entry name" value="HEAVY METAL TRANSPORTER"/>
    <property type="match status" value="1"/>
</dbReference>
<accession>A0AAU9CIH5</accession>
<dbReference type="InterPro" id="IPR039447">
    <property type="entry name" value="UreH-like_TM_dom"/>
</dbReference>
<dbReference type="PANTHER" id="PTHR42208">
    <property type="entry name" value="HEAVY METAL TRANSPORTER-RELATED"/>
    <property type="match status" value="1"/>
</dbReference>
<evidence type="ECO:0000256" key="1">
    <source>
        <dbReference type="SAM" id="Phobius"/>
    </source>
</evidence>
<feature type="transmembrane region" description="Helical" evidence="1">
    <location>
        <begin position="183"/>
        <end position="203"/>
    </location>
</feature>
<dbReference type="EMBL" id="AP024718">
    <property type="protein sequence ID" value="BCX89151.1"/>
    <property type="molecule type" value="Genomic_DNA"/>
</dbReference>
<keyword evidence="1" id="KW-0472">Membrane</keyword>
<feature type="transmembrane region" description="Helical" evidence="1">
    <location>
        <begin position="96"/>
        <end position="115"/>
    </location>
</feature>
<evidence type="ECO:0000259" key="2">
    <source>
        <dbReference type="PROSITE" id="PS50846"/>
    </source>
</evidence>
<dbReference type="AlphaFoldDB" id="A0AAU9CIH5"/>
<dbReference type="Pfam" id="PF13386">
    <property type="entry name" value="DsbD_2"/>
    <property type="match status" value="1"/>
</dbReference>
<evidence type="ECO:0000313" key="3">
    <source>
        <dbReference type="EMBL" id="BCX89151.1"/>
    </source>
</evidence>
<dbReference type="Gene3D" id="3.30.70.100">
    <property type="match status" value="1"/>
</dbReference>
<dbReference type="Pfam" id="PF13473">
    <property type="entry name" value="Cupredoxin_1"/>
    <property type="match status" value="1"/>
</dbReference>
<feature type="transmembrane region" description="Helical" evidence="1">
    <location>
        <begin position="257"/>
        <end position="279"/>
    </location>
</feature>
<dbReference type="SUPFAM" id="SSF55008">
    <property type="entry name" value="HMA, heavy metal-associated domain"/>
    <property type="match status" value="1"/>
</dbReference>
<dbReference type="CDD" id="cd00371">
    <property type="entry name" value="HMA"/>
    <property type="match status" value="1"/>
</dbReference>
<feature type="transmembrane region" description="Helical" evidence="1">
    <location>
        <begin position="321"/>
        <end position="341"/>
    </location>
</feature>
<feature type="domain" description="HMA" evidence="2">
    <location>
        <begin position="19"/>
        <end position="85"/>
    </location>
</feature>
<keyword evidence="1" id="KW-1133">Transmembrane helix</keyword>
<dbReference type="InterPro" id="IPR028096">
    <property type="entry name" value="EfeO_Cupredoxin"/>
</dbReference>
<dbReference type="Gene3D" id="2.60.40.420">
    <property type="entry name" value="Cupredoxins - blue copper proteins"/>
    <property type="match status" value="1"/>
</dbReference>
<dbReference type="Proteomes" id="UP001321450">
    <property type="component" value="Chromosome"/>
</dbReference>
<dbReference type="InterPro" id="IPR008972">
    <property type="entry name" value="Cupredoxin"/>
</dbReference>
<gene>
    <name evidence="3" type="ORF">MIN45_P1521</name>
</gene>
<keyword evidence="1" id="KW-0812">Transmembrane</keyword>
<feature type="transmembrane region" description="Helical" evidence="1">
    <location>
        <begin position="291"/>
        <end position="314"/>
    </location>
</feature>